<evidence type="ECO:0000256" key="1">
    <source>
        <dbReference type="SAM" id="Phobius"/>
    </source>
</evidence>
<keyword evidence="1" id="KW-0812">Transmembrane</keyword>
<dbReference type="EMBL" id="JABFRW010000149">
    <property type="protein sequence ID" value="NOT34824.1"/>
    <property type="molecule type" value="Genomic_DNA"/>
</dbReference>
<dbReference type="Proteomes" id="UP000580839">
    <property type="component" value="Unassembled WGS sequence"/>
</dbReference>
<comment type="caution">
    <text evidence="2">The sequence shown here is derived from an EMBL/GenBank/DDBJ whole genome shotgun (WGS) entry which is preliminary data.</text>
</comment>
<organism evidence="2 3">
    <name type="scientific">Eiseniibacteriota bacterium</name>
    <dbReference type="NCBI Taxonomy" id="2212470"/>
    <lineage>
        <taxon>Bacteria</taxon>
        <taxon>Candidatus Eiseniibacteriota</taxon>
    </lineage>
</organism>
<keyword evidence="1" id="KW-1133">Transmembrane helix</keyword>
<gene>
    <name evidence="2" type="ORF">HOP12_11725</name>
</gene>
<dbReference type="AlphaFoldDB" id="A0A849SQB3"/>
<name>A0A849SQB3_UNCEI</name>
<protein>
    <submittedName>
        <fullName evidence="2">Uncharacterized protein</fullName>
    </submittedName>
</protein>
<feature type="non-terminal residue" evidence="2">
    <location>
        <position position="1"/>
    </location>
</feature>
<proteinExistence type="predicted"/>
<reference evidence="2 3" key="1">
    <citation type="submission" date="2020-04" db="EMBL/GenBank/DDBJ databases">
        <title>Metagenomic profiling of ammonia- and methane-oxidizing microorganisms in a Dutch drinking water treatment plant.</title>
        <authorList>
            <person name="Poghosyan L."/>
            <person name="Leucker S."/>
        </authorList>
    </citation>
    <scope>NUCLEOTIDE SEQUENCE [LARGE SCALE GENOMIC DNA]</scope>
    <source>
        <strain evidence="2">S-RSF-IL-03</strain>
    </source>
</reference>
<evidence type="ECO:0000313" key="2">
    <source>
        <dbReference type="EMBL" id="NOT34824.1"/>
    </source>
</evidence>
<accession>A0A849SQB3</accession>
<sequence>PTYEGVTTRRGLGTPARGGPGPWLAFLLALALVAVAFLGVRGARLDTRGRARGAAVLRGT</sequence>
<feature type="transmembrane region" description="Helical" evidence="1">
    <location>
        <begin position="20"/>
        <end position="40"/>
    </location>
</feature>
<keyword evidence="1" id="KW-0472">Membrane</keyword>
<evidence type="ECO:0000313" key="3">
    <source>
        <dbReference type="Proteomes" id="UP000580839"/>
    </source>
</evidence>